<protein>
    <submittedName>
        <fullName evidence="1">Uncharacterized protein</fullName>
    </submittedName>
</protein>
<dbReference type="InterPro" id="IPR044924">
    <property type="entry name" value="HAD-SF_hydro_IA_REG-2-like_cap"/>
</dbReference>
<dbReference type="Gene3D" id="1.10.150.720">
    <property type="entry name" value="Haloacid dehalogenase-like hydrolase"/>
    <property type="match status" value="1"/>
</dbReference>
<dbReference type="PANTHER" id="PTHR46191:SF2">
    <property type="entry name" value="HALOACID DEHALOGENASE-LIKE HYDROLASE DOMAIN-CONTAINING PROTEIN 3"/>
    <property type="match status" value="1"/>
</dbReference>
<dbReference type="GO" id="GO:0005634">
    <property type="term" value="C:nucleus"/>
    <property type="evidence" value="ECO:0007669"/>
    <property type="project" value="TreeGrafter"/>
</dbReference>
<dbReference type="SUPFAM" id="SSF56784">
    <property type="entry name" value="HAD-like"/>
    <property type="match status" value="1"/>
</dbReference>
<organism evidence="1 2">
    <name type="scientific">Hortaea werneckii</name>
    <name type="common">Black yeast</name>
    <name type="synonym">Cladosporium werneckii</name>
    <dbReference type="NCBI Taxonomy" id="91943"/>
    <lineage>
        <taxon>Eukaryota</taxon>
        <taxon>Fungi</taxon>
        <taxon>Dikarya</taxon>
        <taxon>Ascomycota</taxon>
        <taxon>Pezizomycotina</taxon>
        <taxon>Dothideomycetes</taxon>
        <taxon>Dothideomycetidae</taxon>
        <taxon>Mycosphaerellales</taxon>
        <taxon>Teratosphaeriaceae</taxon>
        <taxon>Hortaea</taxon>
    </lineage>
</organism>
<comment type="caution">
    <text evidence="1">The sequence shown here is derived from an EMBL/GenBank/DDBJ whole genome shotgun (WGS) entry which is preliminary data.</text>
</comment>
<accession>A0A3M7D2F1</accession>
<evidence type="ECO:0000313" key="1">
    <source>
        <dbReference type="EMBL" id="RMY58422.1"/>
    </source>
</evidence>
<evidence type="ECO:0000313" key="2">
    <source>
        <dbReference type="Proteomes" id="UP000270230"/>
    </source>
</evidence>
<dbReference type="Gene3D" id="3.40.50.1000">
    <property type="entry name" value="HAD superfamily/HAD-like"/>
    <property type="match status" value="1"/>
</dbReference>
<dbReference type="OrthoDB" id="444127at2759"/>
<dbReference type="EMBL" id="QWIN01000131">
    <property type="protein sequence ID" value="RMY58422.1"/>
    <property type="molecule type" value="Genomic_DNA"/>
</dbReference>
<proteinExistence type="predicted"/>
<gene>
    <name evidence="1" type="ORF">D0865_02618</name>
</gene>
<sequence>MPKRNLLICFDAFGTLFSPKRPIAQQYGEVARSLGLGGFTDEQLQESFKKAFKAEAKTNPNFGKANGMDATAWWTNPLVGGQQKIHADLAPKLLHRFASEEGYTLAPGAKRLLRGLRKPTDGSEGRTVVGLITNSDDRVPGVLSSLGLNVSPLRYGNTSSSNFDKTTQYDIDFSVMSYDVGREKPDKRIFSAAEEIWRQLPGNADAKDDEWDKVYVGDEYGKDVVGAQAAGWHSVLIAEDQSNLPHDVEDIEKKQPGDLSPLLQDRQSNVAISSLKRLAHWFGIP</sequence>
<dbReference type="Pfam" id="PF00702">
    <property type="entry name" value="Hydrolase"/>
    <property type="match status" value="1"/>
</dbReference>
<reference evidence="1 2" key="1">
    <citation type="journal article" date="2018" name="BMC Genomics">
        <title>Genomic evidence for intraspecific hybridization in a clonal and extremely halotolerant yeast.</title>
        <authorList>
            <person name="Gostincar C."/>
            <person name="Stajich J.E."/>
            <person name="Zupancic J."/>
            <person name="Zalar P."/>
            <person name="Gunde-Cimerman N."/>
        </authorList>
    </citation>
    <scope>NUCLEOTIDE SEQUENCE [LARGE SCALE GENOMIC DNA]</scope>
    <source>
        <strain evidence="1 2">EXF-151</strain>
    </source>
</reference>
<dbReference type="PANTHER" id="PTHR46191">
    <property type="match status" value="1"/>
</dbReference>
<dbReference type="InterPro" id="IPR036412">
    <property type="entry name" value="HAD-like_sf"/>
</dbReference>
<dbReference type="InterPro" id="IPR051828">
    <property type="entry name" value="HAD-like_hydrolase_domain"/>
</dbReference>
<dbReference type="InterPro" id="IPR023214">
    <property type="entry name" value="HAD_sf"/>
</dbReference>
<dbReference type="Proteomes" id="UP000270230">
    <property type="component" value="Unassembled WGS sequence"/>
</dbReference>
<dbReference type="AlphaFoldDB" id="A0A3M7D2F1"/>
<name>A0A3M7D2F1_HORWE</name>